<keyword evidence="4" id="KW-0862">Zinc</keyword>
<evidence type="ECO:0000256" key="2">
    <source>
        <dbReference type="ARBA" id="ARBA00022723"/>
    </source>
</evidence>
<dbReference type="Proteomes" id="UP000027073">
    <property type="component" value="Unassembled WGS sequence"/>
</dbReference>
<dbReference type="STRING" id="1137138.A0A067P415"/>
<dbReference type="GO" id="GO:0003677">
    <property type="term" value="F:DNA binding"/>
    <property type="evidence" value="ECO:0007669"/>
    <property type="project" value="InterPro"/>
</dbReference>
<feature type="domain" description="PARP-type" evidence="7">
    <location>
        <begin position="8"/>
        <end position="98"/>
    </location>
</feature>
<keyword evidence="2" id="KW-0479">Metal-binding</keyword>
<dbReference type="VEuPathDB" id="FungiDB:PLEOSDRAFT_1054254"/>
<evidence type="ECO:0000313" key="8">
    <source>
        <dbReference type="EMBL" id="KDQ31157.1"/>
    </source>
</evidence>
<evidence type="ECO:0000256" key="5">
    <source>
        <dbReference type="ARBA" id="ARBA00023242"/>
    </source>
</evidence>
<proteinExistence type="predicted"/>
<sequence length="119" mass="13131">MAEKAKGYRLEYATSARAKCKGGKPCQGTPIAKGELRFGSVVDFQGNTSFAWRHWGCVTARIIENIKKSVEEAPEIDGYEALSAEDQAKVNKAWEDGHVADEDIPDTARKPEAEDDEDK</sequence>
<dbReference type="HOGENOM" id="CLU_150769_0_0_1"/>
<gene>
    <name evidence="8" type="ORF">PLEOSDRAFT_1054254</name>
</gene>
<keyword evidence="3" id="KW-0863">Zinc-finger</keyword>
<evidence type="ECO:0000259" key="7">
    <source>
        <dbReference type="PROSITE" id="PS50064"/>
    </source>
</evidence>
<dbReference type="AlphaFoldDB" id="A0A067P415"/>
<evidence type="ECO:0000313" key="9">
    <source>
        <dbReference type="Proteomes" id="UP000027073"/>
    </source>
</evidence>
<comment type="subcellular location">
    <subcellularLocation>
        <location evidence="1">Nucleus</location>
    </subcellularLocation>
</comment>
<accession>A0A067P415</accession>
<dbReference type="Pfam" id="PF00645">
    <property type="entry name" value="zf-PARP"/>
    <property type="match status" value="1"/>
</dbReference>
<evidence type="ECO:0000256" key="4">
    <source>
        <dbReference type="ARBA" id="ARBA00022833"/>
    </source>
</evidence>
<dbReference type="SUPFAM" id="SSF57716">
    <property type="entry name" value="Glucocorticoid receptor-like (DNA-binding domain)"/>
    <property type="match status" value="1"/>
</dbReference>
<keyword evidence="5" id="KW-0539">Nucleus</keyword>
<name>A0A067P415_PLEO1</name>
<protein>
    <recommendedName>
        <fullName evidence="7">PARP-type domain-containing protein</fullName>
    </recommendedName>
</protein>
<dbReference type="InterPro" id="IPR001510">
    <property type="entry name" value="Znf_PARP"/>
</dbReference>
<feature type="non-terminal residue" evidence="8">
    <location>
        <position position="119"/>
    </location>
</feature>
<dbReference type="InParanoid" id="A0A067P415"/>
<dbReference type="Gene3D" id="3.30.1740.10">
    <property type="entry name" value="Zinc finger, PARP-type"/>
    <property type="match status" value="1"/>
</dbReference>
<evidence type="ECO:0000256" key="1">
    <source>
        <dbReference type="ARBA" id="ARBA00004123"/>
    </source>
</evidence>
<evidence type="ECO:0000256" key="6">
    <source>
        <dbReference type="SAM" id="MobiDB-lite"/>
    </source>
</evidence>
<dbReference type="InterPro" id="IPR036957">
    <property type="entry name" value="Znf_PARP_sf"/>
</dbReference>
<dbReference type="GO" id="GO:0005634">
    <property type="term" value="C:nucleus"/>
    <property type="evidence" value="ECO:0007669"/>
    <property type="project" value="UniProtKB-SubCell"/>
</dbReference>
<dbReference type="PROSITE" id="PS50064">
    <property type="entry name" value="ZF_PARP_2"/>
    <property type="match status" value="1"/>
</dbReference>
<reference evidence="9" key="1">
    <citation type="journal article" date="2014" name="Proc. Natl. Acad. Sci. U.S.A.">
        <title>Extensive sampling of basidiomycete genomes demonstrates inadequacy of the white-rot/brown-rot paradigm for wood decay fungi.</title>
        <authorList>
            <person name="Riley R."/>
            <person name="Salamov A.A."/>
            <person name="Brown D.W."/>
            <person name="Nagy L.G."/>
            <person name="Floudas D."/>
            <person name="Held B.W."/>
            <person name="Levasseur A."/>
            <person name="Lombard V."/>
            <person name="Morin E."/>
            <person name="Otillar R."/>
            <person name="Lindquist E.A."/>
            <person name="Sun H."/>
            <person name="LaButti K.M."/>
            <person name="Schmutz J."/>
            <person name="Jabbour D."/>
            <person name="Luo H."/>
            <person name="Baker S.E."/>
            <person name="Pisabarro A.G."/>
            <person name="Walton J.D."/>
            <person name="Blanchette R.A."/>
            <person name="Henrissat B."/>
            <person name="Martin F."/>
            <person name="Cullen D."/>
            <person name="Hibbett D.S."/>
            <person name="Grigoriev I.V."/>
        </authorList>
    </citation>
    <scope>NUCLEOTIDE SEQUENCE [LARGE SCALE GENOMIC DNA]</scope>
    <source>
        <strain evidence="9">PC15</strain>
    </source>
</reference>
<feature type="region of interest" description="Disordered" evidence="6">
    <location>
        <begin position="90"/>
        <end position="119"/>
    </location>
</feature>
<organism evidence="8 9">
    <name type="scientific">Pleurotus ostreatus (strain PC15)</name>
    <name type="common">Oyster mushroom</name>
    <dbReference type="NCBI Taxonomy" id="1137138"/>
    <lineage>
        <taxon>Eukaryota</taxon>
        <taxon>Fungi</taxon>
        <taxon>Dikarya</taxon>
        <taxon>Basidiomycota</taxon>
        <taxon>Agaricomycotina</taxon>
        <taxon>Agaricomycetes</taxon>
        <taxon>Agaricomycetidae</taxon>
        <taxon>Agaricales</taxon>
        <taxon>Pleurotineae</taxon>
        <taxon>Pleurotaceae</taxon>
        <taxon>Pleurotus</taxon>
    </lineage>
</organism>
<dbReference type="OrthoDB" id="429950at2759"/>
<dbReference type="SMART" id="SM01336">
    <property type="entry name" value="zf-PARP"/>
    <property type="match status" value="1"/>
</dbReference>
<dbReference type="EMBL" id="KL198006">
    <property type="protein sequence ID" value="KDQ31157.1"/>
    <property type="molecule type" value="Genomic_DNA"/>
</dbReference>
<evidence type="ECO:0000256" key="3">
    <source>
        <dbReference type="ARBA" id="ARBA00022771"/>
    </source>
</evidence>
<feature type="compositionally biased region" description="Basic and acidic residues" evidence="6">
    <location>
        <begin position="90"/>
        <end position="112"/>
    </location>
</feature>
<dbReference type="GO" id="GO:0008270">
    <property type="term" value="F:zinc ion binding"/>
    <property type="evidence" value="ECO:0007669"/>
    <property type="project" value="UniProtKB-KW"/>
</dbReference>